<keyword evidence="13" id="KW-0175">Coiled coil</keyword>
<evidence type="ECO:0000256" key="3">
    <source>
        <dbReference type="ARBA" id="ARBA00012438"/>
    </source>
</evidence>
<accession>A0ABY6MS77</accession>
<feature type="coiled-coil region" evidence="13">
    <location>
        <begin position="253"/>
        <end position="280"/>
    </location>
</feature>
<feature type="transmembrane region" description="Helical" evidence="14">
    <location>
        <begin position="147"/>
        <end position="167"/>
    </location>
</feature>
<dbReference type="PANTHER" id="PTHR45436:SF14">
    <property type="entry name" value="SENSOR PROTEIN QSEC"/>
    <property type="match status" value="1"/>
</dbReference>
<evidence type="ECO:0000256" key="10">
    <source>
        <dbReference type="ARBA" id="ARBA00022989"/>
    </source>
</evidence>
<evidence type="ECO:0000256" key="7">
    <source>
        <dbReference type="ARBA" id="ARBA00022741"/>
    </source>
</evidence>
<keyword evidence="6 14" id="KW-0812">Transmembrane</keyword>
<evidence type="ECO:0000313" key="16">
    <source>
        <dbReference type="EMBL" id="UZD54846.1"/>
    </source>
</evidence>
<dbReference type="SMART" id="SM00387">
    <property type="entry name" value="HATPase_c"/>
    <property type="match status" value="1"/>
</dbReference>
<evidence type="ECO:0000256" key="9">
    <source>
        <dbReference type="ARBA" id="ARBA00022840"/>
    </source>
</evidence>
<keyword evidence="11" id="KW-0902">Two-component regulatory system</keyword>
<evidence type="ECO:0000256" key="12">
    <source>
        <dbReference type="ARBA" id="ARBA00023136"/>
    </source>
</evidence>
<comment type="subcellular location">
    <subcellularLocation>
        <location evidence="2">Membrane</location>
        <topology evidence="2">Multi-pass membrane protein</topology>
    </subcellularLocation>
</comment>
<dbReference type="InterPro" id="IPR036890">
    <property type="entry name" value="HATPase_C_sf"/>
</dbReference>
<evidence type="ECO:0000256" key="8">
    <source>
        <dbReference type="ARBA" id="ARBA00022777"/>
    </source>
</evidence>
<dbReference type="Gene3D" id="3.30.565.10">
    <property type="entry name" value="Histidine kinase-like ATPase, C-terminal domain"/>
    <property type="match status" value="1"/>
</dbReference>
<dbReference type="InterPro" id="IPR036097">
    <property type="entry name" value="HisK_dim/P_sf"/>
</dbReference>
<dbReference type="EC" id="2.7.13.3" evidence="3"/>
<dbReference type="PANTHER" id="PTHR45436">
    <property type="entry name" value="SENSOR HISTIDINE KINASE YKOH"/>
    <property type="match status" value="1"/>
</dbReference>
<dbReference type="InterPro" id="IPR003661">
    <property type="entry name" value="HisK_dim/P_dom"/>
</dbReference>
<comment type="catalytic activity">
    <reaction evidence="1">
        <text>ATP + protein L-histidine = ADP + protein N-phospho-L-histidine.</text>
        <dbReference type="EC" id="2.7.13.3"/>
    </reaction>
</comment>
<keyword evidence="7" id="KW-0547">Nucleotide-binding</keyword>
<keyword evidence="9 16" id="KW-0067">ATP-binding</keyword>
<evidence type="ECO:0000256" key="4">
    <source>
        <dbReference type="ARBA" id="ARBA00022553"/>
    </source>
</evidence>
<evidence type="ECO:0000256" key="1">
    <source>
        <dbReference type="ARBA" id="ARBA00000085"/>
    </source>
</evidence>
<reference evidence="16" key="1">
    <citation type="submission" date="2022-10" db="EMBL/GenBank/DDBJ databases">
        <title>Complete genome sequence of Schlegelella aquatica LMG 23380.</title>
        <authorList>
            <person name="Musilova J."/>
            <person name="Kourilova X."/>
            <person name="Bezdicek M."/>
            <person name="Hermankova K."/>
            <person name="Obruca S."/>
            <person name="Sedlar K."/>
        </authorList>
    </citation>
    <scope>NUCLEOTIDE SEQUENCE</scope>
    <source>
        <strain evidence="16">LMG 23380</strain>
    </source>
</reference>
<dbReference type="Proteomes" id="UP001163266">
    <property type="component" value="Chromosome"/>
</dbReference>
<evidence type="ECO:0000256" key="13">
    <source>
        <dbReference type="SAM" id="Coils"/>
    </source>
</evidence>
<proteinExistence type="predicted"/>
<evidence type="ECO:0000256" key="11">
    <source>
        <dbReference type="ARBA" id="ARBA00023012"/>
    </source>
</evidence>
<evidence type="ECO:0000256" key="2">
    <source>
        <dbReference type="ARBA" id="ARBA00004141"/>
    </source>
</evidence>
<dbReference type="SMART" id="SM00388">
    <property type="entry name" value="HisKA"/>
    <property type="match status" value="1"/>
</dbReference>
<dbReference type="InterPro" id="IPR013727">
    <property type="entry name" value="2CSK_N"/>
</dbReference>
<keyword evidence="12 14" id="KW-0472">Membrane</keyword>
<dbReference type="InterPro" id="IPR003594">
    <property type="entry name" value="HATPase_dom"/>
</dbReference>
<dbReference type="PROSITE" id="PS50109">
    <property type="entry name" value="HIS_KIN"/>
    <property type="match status" value="1"/>
</dbReference>
<protein>
    <recommendedName>
        <fullName evidence="3">histidine kinase</fullName>
        <ecNumber evidence="3">2.7.13.3</ecNumber>
    </recommendedName>
</protein>
<sequence>MKARSLEAGLRWRLVAVLTLLWVAGTLGAGVALWHETGEVLDSALAETAQRLLVLPLQDDEAATPRVAEVGEHEERVIYQVFDARGRLRLRSHEAPEEPLGQDLADGLHRLGPWRVAVITRDDGRRRAVVAEALEHRVESVTESLLALMWPLAVLLPAAVVLVGVVIRRGLAGVRQTGEALDRRAAHELDPLPLAPVPVEMQPFVRSVNALLARVGQLLQAEQAFAAQAGHELRTPLAAARAQAQRLLAHTGDEGLQERVRSLLRQIDRLTRTSERLLDLARLRGGAALRRSALDLAELARLVVSDFGGEGAAVSVRVVAPPPVLQADADLLALALRNLVENALRHGRTPVVVEVAPGRLTVLDAGAGVSPEEWERLARPFERGATPAGGTGLGLALVAQVARAHGAELRAAQAPGGGFAVTLEWPRPR</sequence>
<dbReference type="Pfam" id="PF08521">
    <property type="entry name" value="2CSK_N"/>
    <property type="match status" value="1"/>
</dbReference>
<dbReference type="InterPro" id="IPR005467">
    <property type="entry name" value="His_kinase_dom"/>
</dbReference>
<keyword evidence="5" id="KW-0808">Transferase</keyword>
<dbReference type="InterPro" id="IPR050428">
    <property type="entry name" value="TCS_sensor_his_kinase"/>
</dbReference>
<organism evidence="16 17">
    <name type="scientific">Caldimonas aquatica</name>
    <dbReference type="NCBI Taxonomy" id="376175"/>
    <lineage>
        <taxon>Bacteria</taxon>
        <taxon>Pseudomonadati</taxon>
        <taxon>Pseudomonadota</taxon>
        <taxon>Betaproteobacteria</taxon>
        <taxon>Burkholderiales</taxon>
        <taxon>Sphaerotilaceae</taxon>
        <taxon>Caldimonas</taxon>
    </lineage>
</organism>
<gene>
    <name evidence="16" type="ORF">OMP39_14475</name>
</gene>
<evidence type="ECO:0000313" key="17">
    <source>
        <dbReference type="Proteomes" id="UP001163266"/>
    </source>
</evidence>
<keyword evidence="8" id="KW-0418">Kinase</keyword>
<dbReference type="InterPro" id="IPR004358">
    <property type="entry name" value="Sig_transdc_His_kin-like_C"/>
</dbReference>
<evidence type="ECO:0000259" key="15">
    <source>
        <dbReference type="PROSITE" id="PS50109"/>
    </source>
</evidence>
<name>A0ABY6MS77_9BURK</name>
<keyword evidence="17" id="KW-1185">Reference proteome</keyword>
<dbReference type="Pfam" id="PF02518">
    <property type="entry name" value="HATPase_c"/>
    <property type="match status" value="1"/>
</dbReference>
<evidence type="ECO:0000256" key="6">
    <source>
        <dbReference type="ARBA" id="ARBA00022692"/>
    </source>
</evidence>
<dbReference type="EMBL" id="CP110257">
    <property type="protein sequence ID" value="UZD54846.1"/>
    <property type="molecule type" value="Genomic_DNA"/>
</dbReference>
<keyword evidence="4" id="KW-0597">Phosphoprotein</keyword>
<evidence type="ECO:0000256" key="14">
    <source>
        <dbReference type="SAM" id="Phobius"/>
    </source>
</evidence>
<dbReference type="Gene3D" id="1.10.287.130">
    <property type="match status" value="1"/>
</dbReference>
<evidence type="ECO:0000256" key="5">
    <source>
        <dbReference type="ARBA" id="ARBA00022679"/>
    </source>
</evidence>
<keyword evidence="10 14" id="KW-1133">Transmembrane helix</keyword>
<dbReference type="SUPFAM" id="SSF55874">
    <property type="entry name" value="ATPase domain of HSP90 chaperone/DNA topoisomerase II/histidine kinase"/>
    <property type="match status" value="1"/>
</dbReference>
<feature type="domain" description="Histidine kinase" evidence="15">
    <location>
        <begin position="228"/>
        <end position="429"/>
    </location>
</feature>
<dbReference type="GO" id="GO:0005524">
    <property type="term" value="F:ATP binding"/>
    <property type="evidence" value="ECO:0007669"/>
    <property type="project" value="UniProtKB-KW"/>
</dbReference>
<dbReference type="Pfam" id="PF00512">
    <property type="entry name" value="HisKA"/>
    <property type="match status" value="1"/>
</dbReference>
<feature type="transmembrane region" description="Helical" evidence="14">
    <location>
        <begin position="12"/>
        <end position="34"/>
    </location>
</feature>
<dbReference type="SUPFAM" id="SSF47384">
    <property type="entry name" value="Homodimeric domain of signal transducing histidine kinase"/>
    <property type="match status" value="1"/>
</dbReference>
<dbReference type="RefSeq" id="WP_264892509.1">
    <property type="nucleotide sequence ID" value="NZ_CP110257.1"/>
</dbReference>
<dbReference type="PRINTS" id="PR00344">
    <property type="entry name" value="BCTRLSENSOR"/>
</dbReference>